<reference evidence="2 3" key="1">
    <citation type="journal article" date="2014" name="Gene">
        <title>A comparative genomic analysis of the alkalitolerant soil bacterium Bacillus lehensis G1.</title>
        <authorList>
            <person name="Noor Y.M."/>
            <person name="Samsulrizal N.H."/>
            <person name="Jema'on N.A."/>
            <person name="Low K.O."/>
            <person name="Ramli A.N."/>
            <person name="Alias N.I."/>
            <person name="Damis S.I."/>
            <person name="Fuzi S.F."/>
            <person name="Isa M.N."/>
            <person name="Murad A.M."/>
            <person name="Raih M.F."/>
            <person name="Bakar F.D."/>
            <person name="Najimudin N."/>
            <person name="Mahadi N.M."/>
            <person name="Illias R.M."/>
        </authorList>
    </citation>
    <scope>NUCLEOTIDE SEQUENCE [LARGE SCALE GENOMIC DNA]</scope>
    <source>
        <strain evidence="2 3">G1</strain>
    </source>
</reference>
<dbReference type="Pfam" id="PF00535">
    <property type="entry name" value="Glycos_transf_2"/>
    <property type="match status" value="1"/>
</dbReference>
<dbReference type="HOGENOM" id="CLU_023845_1_0_9"/>
<dbReference type="EMBL" id="CP003923">
    <property type="protein sequence ID" value="AIC95067.1"/>
    <property type="molecule type" value="Genomic_DNA"/>
</dbReference>
<dbReference type="InterPro" id="IPR029063">
    <property type="entry name" value="SAM-dependent_MTases_sf"/>
</dbReference>
<sequence length="460" mass="52185">MKRLTSIIILTYNQWSLTKLCLDSLFEHTDQSMIEIIVIDNGSTDETKSHLEKEERITFIANDHNKGFAGACNQGATLAKGNELLFLNNDTIVTSQWLTRMQQTLDSDRHIDLVGPVSNYVSGEQLIQDPYHSLEDIDAYAKKRHDLYDNQKKYVMRLVGFCLLVRKAVFDQIGGFDEQFAIGSFEDDDFCLRAIQSGSRLAIALDAHVHHHGHATFTGSPEINFNQTYAENYARYVKKWGTDLSYFMHGRPELVQVVPQDAKRILDIGCGAGATGLQLLNRQQCQLVGVEGNEKMAQIARSYYESVYTINIDETIPPLKAESFDVLLFADVLEHLKDPWKTVQAYSKFLKKDGAIIASIPNIAHAEALVPLLTGRFDYRDAGILDRTHLRFFTPQTLYTLFPTDQFSIRQQFSTHIPVDAKISTFFHEVSLLGKKFDLELNGLSDLIKTYQSVVLFKKL</sequence>
<dbReference type="Gene3D" id="3.40.50.150">
    <property type="entry name" value="Vaccinia Virus protein VP39"/>
    <property type="match status" value="1"/>
</dbReference>
<protein>
    <submittedName>
        <fullName evidence="2">Glycosyltransferase</fullName>
    </submittedName>
</protein>
<dbReference type="GO" id="GO:0016740">
    <property type="term" value="F:transferase activity"/>
    <property type="evidence" value="ECO:0007669"/>
    <property type="project" value="UniProtKB-KW"/>
</dbReference>
<dbReference type="PANTHER" id="PTHR43179">
    <property type="entry name" value="RHAMNOSYLTRANSFERASE WBBL"/>
    <property type="match status" value="1"/>
</dbReference>
<dbReference type="Pfam" id="PF13489">
    <property type="entry name" value="Methyltransf_23"/>
    <property type="match status" value="1"/>
</dbReference>
<dbReference type="AlphaFoldDB" id="A0A060LY16"/>
<name>A0A060LY16_9BACI</name>
<dbReference type="SUPFAM" id="SSF53335">
    <property type="entry name" value="S-adenosyl-L-methionine-dependent methyltransferases"/>
    <property type="match status" value="1"/>
</dbReference>
<dbReference type="InterPro" id="IPR001173">
    <property type="entry name" value="Glyco_trans_2-like"/>
</dbReference>
<dbReference type="CDD" id="cd04186">
    <property type="entry name" value="GT_2_like_c"/>
    <property type="match status" value="1"/>
</dbReference>
<dbReference type="Gene3D" id="3.90.550.10">
    <property type="entry name" value="Spore Coat Polysaccharide Biosynthesis Protein SpsA, Chain A"/>
    <property type="match status" value="1"/>
</dbReference>
<keyword evidence="3" id="KW-1185">Reference proteome</keyword>
<accession>A0A060LY16</accession>
<dbReference type="PANTHER" id="PTHR43179:SF7">
    <property type="entry name" value="RHAMNOSYLTRANSFERASE WBBL"/>
    <property type="match status" value="1"/>
</dbReference>
<dbReference type="InterPro" id="IPR029044">
    <property type="entry name" value="Nucleotide-diphossugar_trans"/>
</dbReference>
<dbReference type="RefSeq" id="WP_038481360.1">
    <property type="nucleotide sequence ID" value="NZ_CP003923.1"/>
</dbReference>
<gene>
    <name evidence="2" type="ORF">BleG1_2500</name>
</gene>
<dbReference type="eggNOG" id="COG2227">
    <property type="taxonomic scope" value="Bacteria"/>
</dbReference>
<dbReference type="PATRIC" id="fig|1246626.3.peg.2489"/>
<feature type="domain" description="Glycosyltransferase 2-like" evidence="1">
    <location>
        <begin position="6"/>
        <end position="173"/>
    </location>
</feature>
<dbReference type="SUPFAM" id="SSF53448">
    <property type="entry name" value="Nucleotide-diphospho-sugar transferases"/>
    <property type="match status" value="1"/>
</dbReference>
<dbReference type="STRING" id="1246626.BleG1_2500"/>
<dbReference type="KEGG" id="ble:BleG1_2500"/>
<keyword evidence="2" id="KW-0808">Transferase</keyword>
<dbReference type="CDD" id="cd02440">
    <property type="entry name" value="AdoMet_MTases"/>
    <property type="match status" value="1"/>
</dbReference>
<evidence type="ECO:0000313" key="2">
    <source>
        <dbReference type="EMBL" id="AIC95067.1"/>
    </source>
</evidence>
<dbReference type="Proteomes" id="UP000027142">
    <property type="component" value="Chromosome"/>
</dbReference>
<proteinExistence type="predicted"/>
<evidence type="ECO:0000313" key="3">
    <source>
        <dbReference type="Proteomes" id="UP000027142"/>
    </source>
</evidence>
<evidence type="ECO:0000259" key="1">
    <source>
        <dbReference type="Pfam" id="PF00535"/>
    </source>
</evidence>
<dbReference type="OrthoDB" id="8936324at2"/>
<organism evidence="2 3">
    <name type="scientific">Shouchella lehensis G1</name>
    <dbReference type="NCBI Taxonomy" id="1246626"/>
    <lineage>
        <taxon>Bacteria</taxon>
        <taxon>Bacillati</taxon>
        <taxon>Bacillota</taxon>
        <taxon>Bacilli</taxon>
        <taxon>Bacillales</taxon>
        <taxon>Bacillaceae</taxon>
        <taxon>Shouchella</taxon>
    </lineage>
</organism>
<dbReference type="eggNOG" id="COG1216">
    <property type="taxonomic scope" value="Bacteria"/>
</dbReference>